<evidence type="ECO:0000313" key="3">
    <source>
        <dbReference type="EMBL" id="AFD29004.1"/>
    </source>
</evidence>
<dbReference type="InterPro" id="IPR043128">
    <property type="entry name" value="Rev_trsase/Diguanyl_cyclase"/>
</dbReference>
<proteinExistence type="inferred from homology"/>
<reference evidence="3" key="1">
    <citation type="journal article" date="2012" name="FEBS Lett.">
        <title>Genomic analysis of ICEVchBan8: An atypical genetic element in Vibrio cholerae.</title>
        <authorList>
            <person name="Taviani E."/>
            <person name="Spagnoletti M."/>
            <person name="Ceccarelli D."/>
            <person name="Haley B.J."/>
            <person name="Hasan N.A."/>
            <person name="Chen A."/>
            <person name="Colombo M.M."/>
            <person name="Huq A."/>
            <person name="Colwell R.R."/>
        </authorList>
    </citation>
    <scope>NUCLEOTIDE SEQUENCE</scope>
    <source>
        <strain evidence="3">MZ03</strain>
    </source>
</reference>
<dbReference type="InterPro" id="IPR001126">
    <property type="entry name" value="UmuC"/>
</dbReference>
<dbReference type="GO" id="GO:0006281">
    <property type="term" value="P:DNA repair"/>
    <property type="evidence" value="ECO:0007669"/>
    <property type="project" value="InterPro"/>
</dbReference>
<evidence type="ECO:0000259" key="2">
    <source>
        <dbReference type="PROSITE" id="PS50173"/>
    </source>
</evidence>
<organism evidence="3">
    <name type="scientific">Vibrio cholerae O37</name>
    <dbReference type="NCBI Taxonomy" id="185332"/>
    <lineage>
        <taxon>Bacteria</taxon>
        <taxon>Pseudomonadati</taxon>
        <taxon>Pseudomonadota</taxon>
        <taxon>Gammaproteobacteria</taxon>
        <taxon>Vibrionales</taxon>
        <taxon>Vibrionaceae</taxon>
        <taxon>Vibrio</taxon>
    </lineage>
</organism>
<dbReference type="AlphaFoldDB" id="H9CJA9"/>
<name>H9CJA9_VIBCL</name>
<protein>
    <submittedName>
        <fullName evidence="3">Error-prone, lesion bypass DNA polymerase V</fullName>
    </submittedName>
</protein>
<dbReference type="EMBL" id="JQ345361">
    <property type="protein sequence ID" value="AFD29004.1"/>
    <property type="molecule type" value="Genomic_DNA"/>
</dbReference>
<dbReference type="Gene3D" id="3.30.70.270">
    <property type="match status" value="1"/>
</dbReference>
<dbReference type="InterPro" id="IPR043502">
    <property type="entry name" value="DNA/RNA_pol_sf"/>
</dbReference>
<evidence type="ECO:0000256" key="1">
    <source>
        <dbReference type="ARBA" id="ARBA00010945"/>
    </source>
</evidence>
<dbReference type="SUPFAM" id="SSF56672">
    <property type="entry name" value="DNA/RNA polymerases"/>
    <property type="match status" value="1"/>
</dbReference>
<comment type="similarity">
    <text evidence="1">Belongs to the DNA polymerase type-Y family.</text>
</comment>
<dbReference type="Pfam" id="PF00817">
    <property type="entry name" value="IMS"/>
    <property type="match status" value="1"/>
</dbReference>
<sequence>MRTLEEIAPRVEVYSIDEAFLDLTGIESLSSLDNKCESA</sequence>
<dbReference type="PROSITE" id="PS50173">
    <property type="entry name" value="UMUC"/>
    <property type="match status" value="1"/>
</dbReference>
<feature type="domain" description="UmuC" evidence="2">
    <location>
        <begin position="1"/>
        <end position="26"/>
    </location>
</feature>
<accession>H9CJA9</accession>